<dbReference type="SUPFAM" id="SSF53474">
    <property type="entry name" value="alpha/beta-Hydrolases"/>
    <property type="match status" value="1"/>
</dbReference>
<dbReference type="KEGG" id="abac:LuPra_02420"/>
<accession>A0A143PKY2</accession>
<dbReference type="InterPro" id="IPR029058">
    <property type="entry name" value="AB_hydrolase_fold"/>
</dbReference>
<protein>
    <submittedName>
        <fullName evidence="1">Uncharacterized protein</fullName>
    </submittedName>
</protein>
<reference evidence="1 2" key="1">
    <citation type="journal article" date="2016" name="Genome Announc.">
        <title>First Complete Genome Sequence of a Subdivision 6 Acidobacterium Strain.</title>
        <authorList>
            <person name="Huang S."/>
            <person name="Vieira S."/>
            <person name="Bunk B."/>
            <person name="Riedel T."/>
            <person name="Sproer C."/>
            <person name="Overmann J."/>
        </authorList>
    </citation>
    <scope>NUCLEOTIDE SEQUENCE [LARGE SCALE GENOMIC DNA]</scope>
    <source>
        <strain evidence="2">DSM 100886 HEG_-6_39</strain>
    </source>
</reference>
<dbReference type="EMBL" id="CP015136">
    <property type="protein sequence ID" value="AMY09207.1"/>
    <property type="molecule type" value="Genomic_DNA"/>
</dbReference>
<dbReference type="STRING" id="1855912.LuPra_02420"/>
<keyword evidence="2" id="KW-1185">Reference proteome</keyword>
<gene>
    <name evidence="1" type="ORF">LuPra_02420</name>
</gene>
<proteinExistence type="predicted"/>
<evidence type="ECO:0000313" key="2">
    <source>
        <dbReference type="Proteomes" id="UP000076079"/>
    </source>
</evidence>
<dbReference type="OrthoDB" id="280053at2"/>
<name>A0A143PKY2_LUTPR</name>
<dbReference type="AlphaFoldDB" id="A0A143PKY2"/>
<dbReference type="RefSeq" id="WP_110170973.1">
    <property type="nucleotide sequence ID" value="NZ_CP015136.1"/>
</dbReference>
<sequence length="451" mass="48147">METLQEFDFVALNFDRDGTLTNPASWTEFKAAAARPGGPTDAIFIAHGFRNDETEARGLYSEFLRTFRRNMAQASVAGALAPRRFLVAGIFWPSKAFRESFGDGGVQSADNDAVQLEFAREQLAELRDLARTPEQERQIAEAMRLLPSLEGNEGAQDEFAALVLSIAEQEGAVLDPSDGFDRIQNTPGSTLLAKLQAPVILPTRRRDPDEGGVLAIDDGSSFGGEGEGQGLRAVFGSIFGRVGQLLNLTSWYVMKTRSGTVGETGVATCVRQLRGERPGLRVHLVGHSLGGRLMAACAKALAQPPVVHVHSLTLLQAAFSHFGLSADNREGTRGFFRDVIEQEVVEGPMVATFSFEDAVVGKAYAIASRLAGDNVQAVGDRHDPFGGIGRNGAQNLTESTEGPLQAVGSAYAFSPRVVHCLDGSGGLITSHGDVENENVTWAFASAVASTP</sequence>
<dbReference type="Gene3D" id="3.40.50.1820">
    <property type="entry name" value="alpha/beta hydrolase"/>
    <property type="match status" value="1"/>
</dbReference>
<dbReference type="Proteomes" id="UP000076079">
    <property type="component" value="Chromosome"/>
</dbReference>
<organism evidence="1 2">
    <name type="scientific">Luteitalea pratensis</name>
    <dbReference type="NCBI Taxonomy" id="1855912"/>
    <lineage>
        <taxon>Bacteria</taxon>
        <taxon>Pseudomonadati</taxon>
        <taxon>Acidobacteriota</taxon>
        <taxon>Vicinamibacteria</taxon>
        <taxon>Vicinamibacterales</taxon>
        <taxon>Vicinamibacteraceae</taxon>
        <taxon>Luteitalea</taxon>
    </lineage>
</organism>
<evidence type="ECO:0000313" key="1">
    <source>
        <dbReference type="EMBL" id="AMY09207.1"/>
    </source>
</evidence>
<reference evidence="2" key="2">
    <citation type="submission" date="2016-04" db="EMBL/GenBank/DDBJ databases">
        <title>First Complete Genome Sequence of a Subdivision 6 Acidobacterium.</title>
        <authorList>
            <person name="Huang S."/>
            <person name="Vieira S."/>
            <person name="Bunk B."/>
            <person name="Riedel T."/>
            <person name="Sproeer C."/>
            <person name="Overmann J."/>
        </authorList>
    </citation>
    <scope>NUCLEOTIDE SEQUENCE [LARGE SCALE GENOMIC DNA]</scope>
    <source>
        <strain evidence="2">DSM 100886 HEG_-6_39</strain>
    </source>
</reference>